<feature type="domain" description="Ig-like" evidence="13">
    <location>
        <begin position="131"/>
        <end position="227"/>
    </location>
</feature>
<evidence type="ECO:0000256" key="1">
    <source>
        <dbReference type="ARBA" id="ARBA00004251"/>
    </source>
</evidence>
<keyword evidence="9" id="KW-0325">Glycoprotein</keyword>
<keyword evidence="10" id="KW-0393">Immunoglobulin domain</keyword>
<evidence type="ECO:0000313" key="15">
    <source>
        <dbReference type="Proteomes" id="UP001046870"/>
    </source>
</evidence>
<keyword evidence="15" id="KW-1185">Reference proteome</keyword>
<keyword evidence="6 11" id="KW-0472">Membrane</keyword>
<dbReference type="PROSITE" id="PS50835">
    <property type="entry name" value="IG_LIKE"/>
    <property type="match status" value="2"/>
</dbReference>
<dbReference type="InterPro" id="IPR013783">
    <property type="entry name" value="Ig-like_fold"/>
</dbReference>
<evidence type="ECO:0000256" key="9">
    <source>
        <dbReference type="ARBA" id="ARBA00023180"/>
    </source>
</evidence>
<feature type="transmembrane region" description="Helical" evidence="11">
    <location>
        <begin position="248"/>
        <end position="269"/>
    </location>
</feature>
<comment type="caution">
    <text evidence="14">The sequence shown here is derived from an EMBL/GenBank/DDBJ whole genome shotgun (WGS) entry which is preliminary data.</text>
</comment>
<evidence type="ECO:0000256" key="6">
    <source>
        <dbReference type="ARBA" id="ARBA00023136"/>
    </source>
</evidence>
<evidence type="ECO:0000256" key="3">
    <source>
        <dbReference type="ARBA" id="ARBA00022692"/>
    </source>
</evidence>
<dbReference type="Pfam" id="PF07686">
    <property type="entry name" value="V-set"/>
    <property type="match status" value="1"/>
</dbReference>
<dbReference type="GO" id="GO:0009897">
    <property type="term" value="C:external side of plasma membrane"/>
    <property type="evidence" value="ECO:0007669"/>
    <property type="project" value="TreeGrafter"/>
</dbReference>
<dbReference type="PANTHER" id="PTHR25466:SF14">
    <property type="entry name" value="BUTYROPHILIN SUBFAMILY 2 MEMBER A2-LIKE-RELATED"/>
    <property type="match status" value="1"/>
</dbReference>
<dbReference type="InterPro" id="IPR013106">
    <property type="entry name" value="Ig_V-set"/>
</dbReference>
<dbReference type="SMART" id="SM00409">
    <property type="entry name" value="IG"/>
    <property type="match status" value="2"/>
</dbReference>
<dbReference type="GO" id="GO:0031295">
    <property type="term" value="P:T cell costimulation"/>
    <property type="evidence" value="ECO:0007669"/>
    <property type="project" value="TreeGrafter"/>
</dbReference>
<sequence length="300" mass="33608">MASLTWLLPLVFFAEIMCAKSSDKLVSLECLSENRGVYGENTLLKCEVKSRQEDVNVLMVFWKRDGSTILTSTKGSQKPYDPRVQLVKESHTEVSLLIKNTLRTDEGKYECTVITDSGEDKKEMTLKVTAPYTKPTMGSIPEKDIEDDMDVTLYCNASGGYPLGMIHWFDQYDTNWTRSAVTTAVETADKHINLMSKFTLTASSVHPGYKCSVFNSNGVKEGETEFQLMFQNKQKGSEKEGAGNSPTAIAAVVVVVGSLLCGLLILMIIRRRRFHQARRPSTHPILNEPYMEPVEVMEKV</sequence>
<keyword evidence="2" id="KW-1003">Cell membrane</keyword>
<evidence type="ECO:0000256" key="11">
    <source>
        <dbReference type="SAM" id="Phobius"/>
    </source>
</evidence>
<evidence type="ECO:0000256" key="10">
    <source>
        <dbReference type="ARBA" id="ARBA00023319"/>
    </source>
</evidence>
<accession>A0A9D3QG68</accession>
<dbReference type="GO" id="GO:0007166">
    <property type="term" value="P:cell surface receptor signaling pathway"/>
    <property type="evidence" value="ECO:0007669"/>
    <property type="project" value="TreeGrafter"/>
</dbReference>
<feature type="signal peptide" evidence="12">
    <location>
        <begin position="1"/>
        <end position="18"/>
    </location>
</feature>
<dbReference type="InterPro" id="IPR036179">
    <property type="entry name" value="Ig-like_dom_sf"/>
</dbReference>
<dbReference type="AlphaFoldDB" id="A0A9D3QG68"/>
<reference evidence="14" key="1">
    <citation type="submission" date="2021-01" db="EMBL/GenBank/DDBJ databases">
        <authorList>
            <person name="Zahm M."/>
            <person name="Roques C."/>
            <person name="Cabau C."/>
            <person name="Klopp C."/>
            <person name="Donnadieu C."/>
            <person name="Jouanno E."/>
            <person name="Lampietro C."/>
            <person name="Louis A."/>
            <person name="Herpin A."/>
            <person name="Echchiki A."/>
            <person name="Berthelot C."/>
            <person name="Parey E."/>
            <person name="Roest-Crollius H."/>
            <person name="Braasch I."/>
            <person name="Postlethwait J."/>
            <person name="Bobe J."/>
            <person name="Montfort J."/>
            <person name="Bouchez O."/>
            <person name="Begum T."/>
            <person name="Mejri S."/>
            <person name="Adams A."/>
            <person name="Chen W.-J."/>
            <person name="Guiguen Y."/>
        </authorList>
    </citation>
    <scope>NUCLEOTIDE SEQUENCE</scope>
    <source>
        <strain evidence="14">YG-15Mar2019-1</strain>
        <tissue evidence="14">Brain</tissue>
    </source>
</reference>
<dbReference type="InterPro" id="IPR003599">
    <property type="entry name" value="Ig_sub"/>
</dbReference>
<dbReference type="Proteomes" id="UP001046870">
    <property type="component" value="Chromosome 1"/>
</dbReference>
<keyword evidence="5 11" id="KW-1133">Transmembrane helix</keyword>
<keyword evidence="8" id="KW-0675">Receptor</keyword>
<dbReference type="GO" id="GO:0006955">
    <property type="term" value="P:immune response"/>
    <property type="evidence" value="ECO:0007669"/>
    <property type="project" value="TreeGrafter"/>
</dbReference>
<dbReference type="OrthoDB" id="9942764at2759"/>
<feature type="chain" id="PRO_5039269914" description="Ig-like domain-containing protein" evidence="12">
    <location>
        <begin position="19"/>
        <end position="300"/>
    </location>
</feature>
<evidence type="ECO:0000256" key="12">
    <source>
        <dbReference type="SAM" id="SignalP"/>
    </source>
</evidence>
<evidence type="ECO:0000313" key="14">
    <source>
        <dbReference type="EMBL" id="KAG7491584.1"/>
    </source>
</evidence>
<dbReference type="InterPro" id="IPR007110">
    <property type="entry name" value="Ig-like_dom"/>
</dbReference>
<proteinExistence type="predicted"/>
<dbReference type="GO" id="GO:0071222">
    <property type="term" value="P:cellular response to lipopolysaccharide"/>
    <property type="evidence" value="ECO:0007669"/>
    <property type="project" value="TreeGrafter"/>
</dbReference>
<dbReference type="InterPro" id="IPR051713">
    <property type="entry name" value="T-cell_Activation_Regulation"/>
</dbReference>
<evidence type="ECO:0000259" key="13">
    <source>
        <dbReference type="PROSITE" id="PS50835"/>
    </source>
</evidence>
<evidence type="ECO:0000256" key="2">
    <source>
        <dbReference type="ARBA" id="ARBA00022475"/>
    </source>
</evidence>
<dbReference type="GO" id="GO:0042102">
    <property type="term" value="P:positive regulation of T cell proliferation"/>
    <property type="evidence" value="ECO:0007669"/>
    <property type="project" value="TreeGrafter"/>
</dbReference>
<feature type="domain" description="Ig-like" evidence="13">
    <location>
        <begin position="9"/>
        <end position="127"/>
    </location>
</feature>
<dbReference type="EMBL" id="JAFDVH010000001">
    <property type="protein sequence ID" value="KAG7491584.1"/>
    <property type="molecule type" value="Genomic_DNA"/>
</dbReference>
<gene>
    <name evidence="14" type="ORF">MATL_G00005730</name>
</gene>
<evidence type="ECO:0000256" key="4">
    <source>
        <dbReference type="ARBA" id="ARBA00022729"/>
    </source>
</evidence>
<evidence type="ECO:0000256" key="8">
    <source>
        <dbReference type="ARBA" id="ARBA00023170"/>
    </source>
</evidence>
<dbReference type="GO" id="GO:0042130">
    <property type="term" value="P:negative regulation of T cell proliferation"/>
    <property type="evidence" value="ECO:0007669"/>
    <property type="project" value="TreeGrafter"/>
</dbReference>
<dbReference type="PANTHER" id="PTHR25466">
    <property type="entry name" value="T-LYMPHOCYTE ACTIVATION ANTIGEN"/>
    <property type="match status" value="1"/>
</dbReference>
<dbReference type="SUPFAM" id="SSF48726">
    <property type="entry name" value="Immunoglobulin"/>
    <property type="match status" value="2"/>
</dbReference>
<dbReference type="Gene3D" id="2.60.40.10">
    <property type="entry name" value="Immunoglobulins"/>
    <property type="match status" value="2"/>
</dbReference>
<comment type="subcellular location">
    <subcellularLocation>
        <location evidence="1">Cell membrane</location>
        <topology evidence="1">Single-pass type I membrane protein</topology>
    </subcellularLocation>
</comment>
<evidence type="ECO:0000256" key="5">
    <source>
        <dbReference type="ARBA" id="ARBA00022989"/>
    </source>
</evidence>
<keyword evidence="3 11" id="KW-0812">Transmembrane</keyword>
<keyword evidence="4 12" id="KW-0732">Signal</keyword>
<protein>
    <recommendedName>
        <fullName evidence="13">Ig-like domain-containing protein</fullName>
    </recommendedName>
</protein>
<keyword evidence="7" id="KW-1015">Disulfide bond</keyword>
<evidence type="ECO:0000256" key="7">
    <source>
        <dbReference type="ARBA" id="ARBA00023157"/>
    </source>
</evidence>
<name>A0A9D3QG68_MEGAT</name>
<organism evidence="14 15">
    <name type="scientific">Megalops atlanticus</name>
    <name type="common">Tarpon</name>
    <name type="synonym">Clupea gigantea</name>
    <dbReference type="NCBI Taxonomy" id="7932"/>
    <lineage>
        <taxon>Eukaryota</taxon>
        <taxon>Metazoa</taxon>
        <taxon>Chordata</taxon>
        <taxon>Craniata</taxon>
        <taxon>Vertebrata</taxon>
        <taxon>Euteleostomi</taxon>
        <taxon>Actinopterygii</taxon>
        <taxon>Neopterygii</taxon>
        <taxon>Teleostei</taxon>
        <taxon>Elopiformes</taxon>
        <taxon>Megalopidae</taxon>
        <taxon>Megalops</taxon>
    </lineage>
</organism>